<dbReference type="Pfam" id="PF02441">
    <property type="entry name" value="Flavoprotein"/>
    <property type="match status" value="1"/>
</dbReference>
<organism evidence="7 8">
    <name type="scientific">Marinitoga hydrogenitolerans (strain DSM 16785 / JCM 12826 / AT1271)</name>
    <dbReference type="NCBI Taxonomy" id="1122195"/>
    <lineage>
        <taxon>Bacteria</taxon>
        <taxon>Thermotogati</taxon>
        <taxon>Thermotogota</taxon>
        <taxon>Thermotogae</taxon>
        <taxon>Petrotogales</taxon>
        <taxon>Petrotogaceae</taxon>
        <taxon>Marinitoga</taxon>
    </lineage>
</organism>
<comment type="pathway">
    <text evidence="3 4">Cofactor biosynthesis; coenzyme A biosynthesis; CoA from (R)-pantothenate: step 2/5.</text>
</comment>
<comment type="cofactor">
    <cofactor evidence="3">
        <name>Mg(2+)</name>
        <dbReference type="ChEBI" id="CHEBI:18420"/>
    </cofactor>
</comment>
<dbReference type="PANTHER" id="PTHR14359">
    <property type="entry name" value="HOMO-OLIGOMERIC FLAVIN CONTAINING CYS DECARBOXYLASE FAMILY"/>
    <property type="match status" value="1"/>
</dbReference>
<name>A0A1M4U9L4_MARH1</name>
<dbReference type="HAMAP" id="MF_02225">
    <property type="entry name" value="CoaBC"/>
    <property type="match status" value="1"/>
</dbReference>
<dbReference type="GO" id="GO:0010181">
    <property type="term" value="F:FMN binding"/>
    <property type="evidence" value="ECO:0007669"/>
    <property type="project" value="UniProtKB-UniRule"/>
</dbReference>
<dbReference type="SUPFAM" id="SSF52507">
    <property type="entry name" value="Homo-oligomeric flavin-containing Cys decarboxylases, HFCD"/>
    <property type="match status" value="1"/>
</dbReference>
<comment type="similarity">
    <text evidence="3 4">In the C-terminal section; belongs to the PPC synthetase family.</text>
</comment>
<keyword evidence="3" id="KW-0511">Multifunctional enzyme</keyword>
<dbReference type="Proteomes" id="UP000184334">
    <property type="component" value="Unassembled WGS sequence"/>
</dbReference>
<gene>
    <name evidence="3" type="primary">coaBC</name>
    <name evidence="7" type="ORF">SAMN02745164_00631</name>
</gene>
<keyword evidence="1 3" id="KW-0210">Decarboxylase</keyword>
<evidence type="ECO:0000256" key="1">
    <source>
        <dbReference type="ARBA" id="ARBA00022793"/>
    </source>
</evidence>
<keyword evidence="8" id="KW-1185">Reference proteome</keyword>
<comment type="similarity">
    <text evidence="3 4">In the N-terminal section; belongs to the HFCD (homo-oligomeric flavin containing Cys decarboxylase) superfamily.</text>
</comment>
<accession>A0A1M4U9L4</accession>
<dbReference type="PANTHER" id="PTHR14359:SF6">
    <property type="entry name" value="PHOSPHOPANTOTHENOYLCYSTEINE DECARBOXYLASE"/>
    <property type="match status" value="1"/>
</dbReference>
<proteinExistence type="inferred from homology"/>
<comment type="function">
    <text evidence="4">Catalyzes two steps in the biosynthesis of coenzyme A. In the first step cysteine is conjugated to 4'-phosphopantothenate to form 4-phosphopantothenoylcysteine, in the latter compound is decarboxylated to form 4'-phosphopantotheine.</text>
</comment>
<feature type="binding site" evidence="3">
    <location>
        <position position="340"/>
    </location>
    <ligand>
        <name>CTP</name>
        <dbReference type="ChEBI" id="CHEBI:37563"/>
    </ligand>
</feature>
<feature type="region of interest" description="Phosphopantothenate--cysteine ligase" evidence="3">
    <location>
        <begin position="192"/>
        <end position="404"/>
    </location>
</feature>
<dbReference type="RefSeq" id="WP_072863347.1">
    <property type="nucleotide sequence ID" value="NZ_FQUI01000006.1"/>
</dbReference>
<keyword evidence="3" id="KW-0479">Metal-binding</keyword>
<comment type="cofactor">
    <cofactor evidence="3">
        <name>FMN</name>
        <dbReference type="ChEBI" id="CHEBI:58210"/>
    </cofactor>
    <text evidence="3">Binds 1 FMN per subunit.</text>
</comment>
<reference evidence="7" key="1">
    <citation type="submission" date="2016-11" db="EMBL/GenBank/DDBJ databases">
        <authorList>
            <person name="Varghese N."/>
            <person name="Submissions S."/>
        </authorList>
    </citation>
    <scope>NUCLEOTIDE SEQUENCE [LARGE SCALE GENOMIC DNA]</scope>
    <source>
        <strain evidence="7">DSM 16785</strain>
    </source>
</reference>
<dbReference type="OrthoDB" id="9802554at2"/>
<dbReference type="SUPFAM" id="SSF102645">
    <property type="entry name" value="CoaB-like"/>
    <property type="match status" value="1"/>
</dbReference>
<feature type="binding site" evidence="3">
    <location>
        <position position="281"/>
    </location>
    <ligand>
        <name>CTP</name>
        <dbReference type="ChEBI" id="CHEBI:37563"/>
    </ligand>
</feature>
<comment type="caution">
    <text evidence="3">Lacks conserved residue(s) required for the propagation of feature annotation.</text>
</comment>
<keyword evidence="3 4" id="KW-0285">Flavoprotein</keyword>
<keyword evidence="3" id="KW-0460">Magnesium</keyword>
<protein>
    <recommendedName>
        <fullName evidence="3">Coenzyme A biosynthesis bifunctional protein CoaBC</fullName>
    </recommendedName>
    <alternativeName>
        <fullName evidence="3">DNA/pantothenate metabolism flavoprotein</fullName>
    </alternativeName>
    <alternativeName>
        <fullName evidence="3">Phosphopantothenoylcysteine synthetase/decarboxylase</fullName>
        <shortName evidence="3">PPCS-PPCDC</shortName>
    </alternativeName>
    <domain>
        <recommendedName>
            <fullName evidence="3">Phosphopantothenoylcysteine decarboxylase</fullName>
            <shortName evidence="3">PPC decarboxylase</shortName>
            <shortName evidence="3">PPC-DC</shortName>
            <ecNumber evidence="3">4.1.1.36</ecNumber>
        </recommendedName>
        <alternativeName>
            <fullName evidence="3">CoaC</fullName>
        </alternativeName>
    </domain>
    <domain>
        <recommendedName>
            <fullName evidence="3">Phosphopantothenate--cysteine ligase</fullName>
            <ecNumber evidence="3">6.3.2.5</ecNumber>
        </recommendedName>
        <alternativeName>
            <fullName evidence="3">CoaB</fullName>
        </alternativeName>
        <alternativeName>
            <fullName evidence="3">Phosphopantothenoylcysteine synthetase</fullName>
            <shortName evidence="3">PPC synthetase</shortName>
            <shortName evidence="3">PPC-S</shortName>
        </alternativeName>
    </domain>
</protein>
<dbReference type="Pfam" id="PF04127">
    <property type="entry name" value="DFP"/>
    <property type="match status" value="1"/>
</dbReference>
<evidence type="ECO:0000259" key="6">
    <source>
        <dbReference type="Pfam" id="PF04127"/>
    </source>
</evidence>
<dbReference type="InterPro" id="IPR007085">
    <property type="entry name" value="DNA/pantothenate-metab_flavo_C"/>
</dbReference>
<dbReference type="EC" id="4.1.1.36" evidence="3"/>
<comment type="pathway">
    <text evidence="3 4">Cofactor biosynthesis; coenzyme A biosynthesis; CoA from (R)-pantothenate: step 3/5.</text>
</comment>
<feature type="active site" description="Proton donor" evidence="3">
    <location>
        <position position="160"/>
    </location>
</feature>
<evidence type="ECO:0000313" key="8">
    <source>
        <dbReference type="Proteomes" id="UP000184334"/>
    </source>
</evidence>
<dbReference type="Gene3D" id="3.40.50.10300">
    <property type="entry name" value="CoaB-like"/>
    <property type="match status" value="1"/>
</dbReference>
<keyword evidence="2 3" id="KW-0456">Lyase</keyword>
<sequence>MNILENKKIILGVSSGIAIYKAVDLSSKLRKLKVDLNIVLTEDAKKMISPVVFSAVGNCAVYSDYFNEVKDGWIPHTQLSMQSDALIIAPATANIIAKIANGFADDLLSLIALAFRKEAKILVPTMNTRMYESPALQRNLEILKKDGWIIVEPEIGHLACGEIGKGRYPENKMILEFLEYSLTKKDMKGKNVLITAGPTIEPIDPVRNITNRSSGKMGYELARSFSYRGANVVLISGPTSVNPPYILKKFISVKTADEMRNAVMKYYQNSDIIIMTAAVSDFKVKNYSDVKIKKDSGEITLQLIKNPDILKELGEVKKESQLLIGFAAETNNLLDYAKKKLIEKNCDIIIANDVSKKDIGFDSDLNETYIINKMGDVTHVEKSTKKDIAFRIIDYISNSGFIKA</sequence>
<dbReference type="STRING" id="1122195.SAMN02745164_00631"/>
<dbReference type="GO" id="GO:0015941">
    <property type="term" value="P:pantothenate catabolic process"/>
    <property type="evidence" value="ECO:0007669"/>
    <property type="project" value="InterPro"/>
</dbReference>
<dbReference type="InterPro" id="IPR003382">
    <property type="entry name" value="Flavoprotein"/>
</dbReference>
<evidence type="ECO:0000256" key="2">
    <source>
        <dbReference type="ARBA" id="ARBA00023239"/>
    </source>
</evidence>
<dbReference type="GO" id="GO:0071513">
    <property type="term" value="C:phosphopantothenoylcysteine decarboxylase complex"/>
    <property type="evidence" value="ECO:0007669"/>
    <property type="project" value="TreeGrafter"/>
</dbReference>
<comment type="catalytic activity">
    <reaction evidence="3 4">
        <text>(R)-4'-phosphopantothenate + L-cysteine + CTP = N-[(R)-4-phosphopantothenoyl]-L-cysteine + CMP + diphosphate + H(+)</text>
        <dbReference type="Rhea" id="RHEA:19397"/>
        <dbReference type="ChEBI" id="CHEBI:10986"/>
        <dbReference type="ChEBI" id="CHEBI:15378"/>
        <dbReference type="ChEBI" id="CHEBI:33019"/>
        <dbReference type="ChEBI" id="CHEBI:35235"/>
        <dbReference type="ChEBI" id="CHEBI:37563"/>
        <dbReference type="ChEBI" id="CHEBI:59458"/>
        <dbReference type="ChEBI" id="CHEBI:60377"/>
        <dbReference type="EC" id="6.3.2.5"/>
    </reaction>
</comment>
<dbReference type="Gene3D" id="3.40.50.1950">
    <property type="entry name" value="Flavin prenyltransferase-like"/>
    <property type="match status" value="1"/>
</dbReference>
<dbReference type="GO" id="GO:0046872">
    <property type="term" value="F:metal ion binding"/>
    <property type="evidence" value="ECO:0007669"/>
    <property type="project" value="UniProtKB-KW"/>
</dbReference>
<evidence type="ECO:0000313" key="7">
    <source>
        <dbReference type="EMBL" id="SHE53531.1"/>
    </source>
</evidence>
<dbReference type="InterPro" id="IPR035929">
    <property type="entry name" value="CoaB-like_sf"/>
</dbReference>
<comment type="catalytic activity">
    <reaction evidence="3 4">
        <text>N-[(R)-4-phosphopantothenoyl]-L-cysteine + H(+) = (R)-4'-phosphopantetheine + CO2</text>
        <dbReference type="Rhea" id="RHEA:16793"/>
        <dbReference type="ChEBI" id="CHEBI:15378"/>
        <dbReference type="ChEBI" id="CHEBI:16526"/>
        <dbReference type="ChEBI" id="CHEBI:59458"/>
        <dbReference type="ChEBI" id="CHEBI:61723"/>
        <dbReference type="EC" id="4.1.1.36"/>
    </reaction>
</comment>
<dbReference type="NCBIfam" id="TIGR00521">
    <property type="entry name" value="coaBC_dfp"/>
    <property type="match status" value="1"/>
</dbReference>
<evidence type="ECO:0000259" key="5">
    <source>
        <dbReference type="Pfam" id="PF02441"/>
    </source>
</evidence>
<feature type="binding site" evidence="3">
    <location>
        <begin position="307"/>
        <end position="310"/>
    </location>
    <ligand>
        <name>CTP</name>
        <dbReference type="ChEBI" id="CHEBI:37563"/>
    </ligand>
</feature>
<keyword evidence="3 4" id="KW-0436">Ligase</keyword>
<dbReference type="InterPro" id="IPR005252">
    <property type="entry name" value="CoaBC"/>
</dbReference>
<keyword evidence="3 4" id="KW-0288">FMN</keyword>
<feature type="binding site" evidence="3">
    <location>
        <position position="344"/>
    </location>
    <ligand>
        <name>CTP</name>
        <dbReference type="ChEBI" id="CHEBI:37563"/>
    </ligand>
</feature>
<dbReference type="InterPro" id="IPR036551">
    <property type="entry name" value="Flavin_trans-like"/>
</dbReference>
<dbReference type="GO" id="GO:0015937">
    <property type="term" value="P:coenzyme A biosynthetic process"/>
    <property type="evidence" value="ECO:0007669"/>
    <property type="project" value="UniProtKB-UniRule"/>
</dbReference>
<dbReference type="GO" id="GO:0004633">
    <property type="term" value="F:phosphopantothenoylcysteine decarboxylase activity"/>
    <property type="evidence" value="ECO:0007669"/>
    <property type="project" value="UniProtKB-UniRule"/>
</dbReference>
<dbReference type="UniPathway" id="UPA00241">
    <property type="reaction ID" value="UER00353"/>
</dbReference>
<feature type="domain" description="DNA/pantothenate metabolism flavoprotein C-terminal" evidence="6">
    <location>
        <begin position="187"/>
        <end position="397"/>
    </location>
</feature>
<evidence type="ECO:0000256" key="3">
    <source>
        <dbReference type="HAMAP-Rule" id="MF_02225"/>
    </source>
</evidence>
<dbReference type="EC" id="6.3.2.5" evidence="3"/>
<feature type="domain" description="Flavoprotein" evidence="5">
    <location>
        <begin position="7"/>
        <end position="166"/>
    </location>
</feature>
<dbReference type="EMBL" id="FQUI01000006">
    <property type="protein sequence ID" value="SHE53531.1"/>
    <property type="molecule type" value="Genomic_DNA"/>
</dbReference>
<dbReference type="AlphaFoldDB" id="A0A1M4U9L4"/>
<feature type="binding site" evidence="3">
    <location>
        <position position="291"/>
    </location>
    <ligand>
        <name>CTP</name>
        <dbReference type="ChEBI" id="CHEBI:37563"/>
    </ligand>
</feature>
<feature type="binding site" evidence="3">
    <location>
        <position position="326"/>
    </location>
    <ligand>
        <name>CTP</name>
        <dbReference type="ChEBI" id="CHEBI:37563"/>
    </ligand>
</feature>
<comment type="function">
    <text evidence="3">Catalyzes two sequential steps in the biosynthesis of coenzyme A. In the first step cysteine is conjugated to 4'-phosphopantothenate to form 4-phosphopantothenoylcysteine. In the second step the latter compound is decarboxylated to form 4'-phosphopantotheine.</text>
</comment>
<feature type="region of interest" description="Phosphopantothenoylcysteine decarboxylase" evidence="3">
    <location>
        <begin position="1"/>
        <end position="191"/>
    </location>
</feature>
<dbReference type="GO" id="GO:0004632">
    <property type="term" value="F:phosphopantothenate--cysteine ligase activity"/>
    <property type="evidence" value="ECO:0007669"/>
    <property type="project" value="UniProtKB-UniRule"/>
</dbReference>
<evidence type="ECO:0000256" key="4">
    <source>
        <dbReference type="RuleBase" id="RU364078"/>
    </source>
</evidence>
<comment type="caution">
    <text evidence="7">The sequence shown here is derived from an EMBL/GenBank/DDBJ whole genome shotgun (WGS) entry which is preliminary data.</text>
</comment>